<dbReference type="Proteomes" id="UP000198785">
    <property type="component" value="Unassembled WGS sequence"/>
</dbReference>
<organism evidence="1 2">
    <name type="scientific">Sphingobacterium wenxiniae</name>
    <dbReference type="NCBI Taxonomy" id="683125"/>
    <lineage>
        <taxon>Bacteria</taxon>
        <taxon>Pseudomonadati</taxon>
        <taxon>Bacteroidota</taxon>
        <taxon>Sphingobacteriia</taxon>
        <taxon>Sphingobacteriales</taxon>
        <taxon>Sphingobacteriaceae</taxon>
        <taxon>Sphingobacterium</taxon>
    </lineage>
</organism>
<protein>
    <recommendedName>
        <fullName evidence="3">SH3 domain-containing protein</fullName>
    </recommendedName>
</protein>
<keyword evidence="2" id="KW-1185">Reference proteome</keyword>
<evidence type="ECO:0000313" key="1">
    <source>
        <dbReference type="EMBL" id="SFS70060.1"/>
    </source>
</evidence>
<dbReference type="AlphaFoldDB" id="A0A1I6RZM9"/>
<evidence type="ECO:0000313" key="2">
    <source>
        <dbReference type="Proteomes" id="UP000198785"/>
    </source>
</evidence>
<gene>
    <name evidence="1" type="ORF">SAMN05660206_10438</name>
</gene>
<dbReference type="STRING" id="683125.SAMN05660206_10438"/>
<evidence type="ECO:0008006" key="3">
    <source>
        <dbReference type="Google" id="ProtNLM"/>
    </source>
</evidence>
<dbReference type="EMBL" id="FOZZ01000004">
    <property type="protein sequence ID" value="SFS70060.1"/>
    <property type="molecule type" value="Genomic_DNA"/>
</dbReference>
<dbReference type="Gene3D" id="2.30.30.40">
    <property type="entry name" value="SH3 Domains"/>
    <property type="match status" value="1"/>
</dbReference>
<accession>A0A1I6RZM9</accession>
<reference evidence="1 2" key="1">
    <citation type="submission" date="2016-10" db="EMBL/GenBank/DDBJ databases">
        <authorList>
            <person name="de Groot N.N."/>
        </authorList>
    </citation>
    <scope>NUCLEOTIDE SEQUENCE [LARGE SCALE GENOMIC DNA]</scope>
    <source>
        <strain evidence="1 2">DSM 22789</strain>
    </source>
</reference>
<proteinExistence type="predicted"/>
<sequence>MYTMNIFRFIIILISFTAGQIAVGQIKEWKPVYTSQWGHLISSPDDSMSVIGVFSTEASVMLLDSTDTHYRIKVSNGDIGYIEKQPLGRAMFAKRSEGEPAQYFYRGREGFQAPHQYVQVSELRVREEPNTSARVVRKARLNEMMFIDYVPLYADGWVYVGDHFHEQPAYIQFKFLGMEVSYEQVLSAYLEVKGKDVEQELTLGGRLRELGWNGTAEQRKEALQYYEQSLTNAGRENPKVDIAFEKLLAGRLAEGITDYERYAVVLKQLNMHYLVKGTRLTDGKITDKQMEALGMLKVDDIPGSPECGWEPLYFYQSPGVQVAFEENQEGKVLGGVYQIQFGKGDVTLGLGKEYLKEGYSEQDFVTKFGHLLAVDWVGQPHVYRIANGDAGVYIFTFKDSGLVGFEVVYFC</sequence>
<name>A0A1I6RZM9_9SPHI</name>